<evidence type="ECO:0000256" key="1">
    <source>
        <dbReference type="ARBA" id="ARBA00004651"/>
    </source>
</evidence>
<evidence type="ECO:0000256" key="9">
    <source>
        <dbReference type="SAM" id="Phobius"/>
    </source>
</evidence>
<keyword evidence="2" id="KW-0813">Transport</keyword>
<feature type="transmembrane region" description="Helical" evidence="9">
    <location>
        <begin position="426"/>
        <end position="444"/>
    </location>
</feature>
<keyword evidence="3" id="KW-1003">Cell membrane</keyword>
<evidence type="ECO:0000256" key="3">
    <source>
        <dbReference type="ARBA" id="ARBA00022475"/>
    </source>
</evidence>
<dbReference type="PROSITE" id="PS51104">
    <property type="entry name" value="PTS_EIIC_TYPE_2"/>
    <property type="match status" value="1"/>
</dbReference>
<protein>
    <submittedName>
        <fullName evidence="11">PTS system, galactitol-specific IIC subunit</fullName>
    </submittedName>
</protein>
<keyword evidence="6 9" id="KW-0812">Transmembrane</keyword>
<dbReference type="Proteomes" id="UP000000845">
    <property type="component" value="Chromosome"/>
</dbReference>
<evidence type="ECO:0000313" key="12">
    <source>
        <dbReference type="Proteomes" id="UP000000845"/>
    </source>
</evidence>
<dbReference type="RefSeq" id="WP_012862806.1">
    <property type="nucleotide sequence ID" value="NC_013517.1"/>
</dbReference>
<dbReference type="PANTHER" id="PTHR37324">
    <property type="entry name" value="PTS SYSTEM GALACTITOL-SPECIFIC EIIC COMPONENT"/>
    <property type="match status" value="1"/>
</dbReference>
<dbReference type="STRING" id="526218.Sterm_3385"/>
<keyword evidence="12" id="KW-1185">Reference proteome</keyword>
<dbReference type="AlphaFoldDB" id="D1AQG4"/>
<feature type="transmembrane region" description="Helical" evidence="9">
    <location>
        <begin position="140"/>
        <end position="162"/>
    </location>
</feature>
<keyword evidence="8 9" id="KW-0472">Membrane</keyword>
<evidence type="ECO:0000256" key="5">
    <source>
        <dbReference type="ARBA" id="ARBA00022683"/>
    </source>
</evidence>
<dbReference type="InterPro" id="IPR004703">
    <property type="entry name" value="PTS_sugar-sp_permease"/>
</dbReference>
<dbReference type="EMBL" id="CP001739">
    <property type="protein sequence ID" value="ACZ10224.1"/>
    <property type="molecule type" value="Genomic_DNA"/>
</dbReference>
<dbReference type="GO" id="GO:0005886">
    <property type="term" value="C:plasma membrane"/>
    <property type="evidence" value="ECO:0007669"/>
    <property type="project" value="UniProtKB-SubCell"/>
</dbReference>
<reference evidence="12" key="1">
    <citation type="submission" date="2009-09" db="EMBL/GenBank/DDBJ databases">
        <title>The complete chromosome of Sebaldella termitidis ATCC 33386.</title>
        <authorList>
            <consortium name="US DOE Joint Genome Institute (JGI-PGF)"/>
            <person name="Lucas S."/>
            <person name="Copeland A."/>
            <person name="Lapidus A."/>
            <person name="Glavina del Rio T."/>
            <person name="Dalin E."/>
            <person name="Tice H."/>
            <person name="Bruce D."/>
            <person name="Goodwin L."/>
            <person name="Pitluck S."/>
            <person name="Kyrpides N."/>
            <person name="Mavromatis K."/>
            <person name="Ivanova N."/>
            <person name="Mikhailova N."/>
            <person name="Sims D."/>
            <person name="Meincke L."/>
            <person name="Brettin T."/>
            <person name="Detter J.C."/>
            <person name="Han C."/>
            <person name="Larimer F."/>
            <person name="Land M."/>
            <person name="Hauser L."/>
            <person name="Markowitz V."/>
            <person name="Cheng J.F."/>
            <person name="Hugenholtz P."/>
            <person name="Woyke T."/>
            <person name="Wu D."/>
            <person name="Eisen J.A."/>
        </authorList>
    </citation>
    <scope>NUCLEOTIDE SEQUENCE [LARGE SCALE GENOMIC DNA]</scope>
    <source>
        <strain evidence="12">ATCC 33386 / NCTC 11300</strain>
    </source>
</reference>
<name>D1AQG4_SEBTE</name>
<feature type="transmembrane region" description="Helical" evidence="9">
    <location>
        <begin position="42"/>
        <end position="63"/>
    </location>
</feature>
<evidence type="ECO:0000256" key="4">
    <source>
        <dbReference type="ARBA" id="ARBA00022597"/>
    </source>
</evidence>
<dbReference type="eggNOG" id="COG3775">
    <property type="taxonomic scope" value="Bacteria"/>
</dbReference>
<dbReference type="InterPro" id="IPR013853">
    <property type="entry name" value="EIIC-GAT"/>
</dbReference>
<gene>
    <name evidence="11" type="ordered locus">Sterm_3385</name>
</gene>
<dbReference type="NCBIfam" id="TIGR00827">
    <property type="entry name" value="EIIC-GAT"/>
    <property type="match status" value="1"/>
</dbReference>
<dbReference type="GO" id="GO:0015577">
    <property type="term" value="F:galactitol transmembrane transporter activity"/>
    <property type="evidence" value="ECO:0007669"/>
    <property type="project" value="InterPro"/>
</dbReference>
<evidence type="ECO:0000313" key="11">
    <source>
        <dbReference type="EMBL" id="ACZ10224.1"/>
    </source>
</evidence>
<dbReference type="PIRSF" id="PIRSF006304">
    <property type="entry name" value="GatC"/>
    <property type="match status" value="1"/>
</dbReference>
<feature type="domain" description="PTS EIIC type-2" evidence="10">
    <location>
        <begin position="12"/>
        <end position="444"/>
    </location>
</feature>
<sequence length="463" mass="49906">MDNFLNMITPPIQYILDLGPAVMLPLVIIIFALCLGLKLGKAFNAGLMIGIGFIGIGIVITLMRDTLGPAAEQMAQNFGLNLTVIDLGWPGTAPMTWASKIAIVAIPVAILVNLIMLALKMTRVVNVDIWNIWHMTFTGALVHIVTGNYWLGILGVVVHAVFSYKFGDWFQYDTRDYFGLEGIAVPHGTSAYCAPFAVIVDAILDKIPGINKIDIDTEKLEKKLGAFGQPIIVGFILGLIVGILAGYGPKQVLQLSVSVSAVMYLMPKVIKPIMEGLLPISEAAREKLSAKFGGGEFLIGLDPALLLGDANVISAGLLFIPLTVIIAAIGSITFGNRVLPFGDLATIGFFIAMAVAIHHGNIFRTLISGSFIMFITIWISNQTVELQTILAKNANMLGGKDLVGSLDQGGSPITYLMVQIFQRTNVVGLLVIAVIYFIGIAMTYRRYKALQKQEKAELQGAKA</sequence>
<dbReference type="InterPro" id="IPR013014">
    <property type="entry name" value="PTS_EIIC_2"/>
</dbReference>
<evidence type="ECO:0000256" key="7">
    <source>
        <dbReference type="ARBA" id="ARBA00022989"/>
    </source>
</evidence>
<dbReference type="Pfam" id="PF03611">
    <property type="entry name" value="EIIC-GAT"/>
    <property type="match status" value="1"/>
</dbReference>
<keyword evidence="5" id="KW-0598">Phosphotransferase system</keyword>
<evidence type="ECO:0000259" key="10">
    <source>
        <dbReference type="PROSITE" id="PS51104"/>
    </source>
</evidence>
<proteinExistence type="predicted"/>
<accession>D1AQG4</accession>
<feature type="transmembrane region" description="Helical" evidence="9">
    <location>
        <begin position="338"/>
        <end position="357"/>
    </location>
</feature>
<comment type="subcellular location">
    <subcellularLocation>
        <location evidence="1">Cell membrane</location>
        <topology evidence="1">Multi-pass membrane protein</topology>
    </subcellularLocation>
</comment>
<keyword evidence="7 9" id="KW-1133">Transmembrane helix</keyword>
<dbReference type="GO" id="GO:0009401">
    <property type="term" value="P:phosphoenolpyruvate-dependent sugar phosphotransferase system"/>
    <property type="evidence" value="ECO:0007669"/>
    <property type="project" value="UniProtKB-KW"/>
</dbReference>
<feature type="transmembrane region" description="Helical" evidence="9">
    <location>
        <begin position="12"/>
        <end position="35"/>
    </location>
</feature>
<evidence type="ECO:0000256" key="6">
    <source>
        <dbReference type="ARBA" id="ARBA00022692"/>
    </source>
</evidence>
<organism evidence="11 12">
    <name type="scientific">Sebaldella termitidis (strain ATCC 33386 / NCTC 11300)</name>
    <dbReference type="NCBI Taxonomy" id="526218"/>
    <lineage>
        <taxon>Bacteria</taxon>
        <taxon>Fusobacteriati</taxon>
        <taxon>Fusobacteriota</taxon>
        <taxon>Fusobacteriia</taxon>
        <taxon>Fusobacteriales</taxon>
        <taxon>Leptotrichiaceae</taxon>
        <taxon>Sebaldella</taxon>
    </lineage>
</organism>
<feature type="transmembrane region" description="Helical" evidence="9">
    <location>
        <begin position="224"/>
        <end position="246"/>
    </location>
</feature>
<reference evidence="11 12" key="2">
    <citation type="journal article" date="2010" name="Stand. Genomic Sci.">
        <title>Complete genome sequence of Sebaldella termitidis type strain (NCTC 11300).</title>
        <authorList>
            <person name="Harmon-Smith M."/>
            <person name="Celia L."/>
            <person name="Chertkov O."/>
            <person name="Lapidus A."/>
            <person name="Copeland A."/>
            <person name="Glavina Del Rio T."/>
            <person name="Nolan M."/>
            <person name="Lucas S."/>
            <person name="Tice H."/>
            <person name="Cheng J.F."/>
            <person name="Han C."/>
            <person name="Detter J.C."/>
            <person name="Bruce D."/>
            <person name="Goodwin L."/>
            <person name="Pitluck S."/>
            <person name="Pati A."/>
            <person name="Liolios K."/>
            <person name="Ivanova N."/>
            <person name="Mavromatis K."/>
            <person name="Mikhailova N."/>
            <person name="Chen A."/>
            <person name="Palaniappan K."/>
            <person name="Land M."/>
            <person name="Hauser L."/>
            <person name="Chang Y.J."/>
            <person name="Jeffries C.D."/>
            <person name="Brettin T."/>
            <person name="Goker M."/>
            <person name="Beck B."/>
            <person name="Bristow J."/>
            <person name="Eisen J.A."/>
            <person name="Markowitz V."/>
            <person name="Hugenholtz P."/>
            <person name="Kyrpides N.C."/>
            <person name="Klenk H.P."/>
            <person name="Chen F."/>
        </authorList>
    </citation>
    <scope>NUCLEOTIDE SEQUENCE [LARGE SCALE GENOMIC DNA]</scope>
    <source>
        <strain evidence="12">ATCC 33386 / NCTC 11300</strain>
    </source>
</reference>
<dbReference type="PANTHER" id="PTHR37324:SF2">
    <property type="entry name" value="PTS SYSTEM GALACTITOL-SPECIFIC EIIC COMPONENT"/>
    <property type="match status" value="1"/>
</dbReference>
<feature type="transmembrane region" description="Helical" evidence="9">
    <location>
        <begin position="312"/>
        <end position="332"/>
    </location>
</feature>
<dbReference type="KEGG" id="str:Sterm_3385"/>
<evidence type="ECO:0000256" key="8">
    <source>
        <dbReference type="ARBA" id="ARBA00023136"/>
    </source>
</evidence>
<evidence type="ECO:0000256" key="2">
    <source>
        <dbReference type="ARBA" id="ARBA00022448"/>
    </source>
</evidence>
<feature type="transmembrane region" description="Helical" evidence="9">
    <location>
        <begin position="182"/>
        <end position="204"/>
    </location>
</feature>
<dbReference type="HOGENOM" id="CLU_040393_0_0_0"/>
<keyword evidence="4" id="KW-0762">Sugar transport</keyword>
<feature type="transmembrane region" description="Helical" evidence="9">
    <location>
        <begin position="97"/>
        <end position="119"/>
    </location>
</feature>